<dbReference type="Gene3D" id="1.10.287.950">
    <property type="entry name" value="Methyl-accepting chemotaxis protein"/>
    <property type="match status" value="1"/>
</dbReference>
<dbReference type="GO" id="GO:0007165">
    <property type="term" value="P:signal transduction"/>
    <property type="evidence" value="ECO:0007669"/>
    <property type="project" value="UniProtKB-KW"/>
</dbReference>
<dbReference type="CDD" id="cd00130">
    <property type="entry name" value="PAS"/>
    <property type="match status" value="1"/>
</dbReference>
<dbReference type="PANTHER" id="PTHR32089">
    <property type="entry name" value="METHYL-ACCEPTING CHEMOTAXIS PROTEIN MCPB"/>
    <property type="match status" value="1"/>
</dbReference>
<comment type="similarity">
    <text evidence="10">Belongs to the methyl-accepting chemotaxis (MCP) protein family.</text>
</comment>
<dbReference type="AlphaFoldDB" id="A0A366JA46"/>
<dbReference type="GO" id="GO:0004888">
    <property type="term" value="F:transmembrane signaling receptor activity"/>
    <property type="evidence" value="ECO:0007669"/>
    <property type="project" value="InterPro"/>
</dbReference>
<dbReference type="InterPro" id="IPR004090">
    <property type="entry name" value="Chemotax_Me-accpt_rcpt"/>
</dbReference>
<protein>
    <submittedName>
        <fullName evidence="15">Methyl-accepting chemotaxis sensory transducer with Pas/Pac sensor</fullName>
    </submittedName>
</protein>
<evidence type="ECO:0000259" key="14">
    <source>
        <dbReference type="PROSITE" id="PS50112"/>
    </source>
</evidence>
<evidence type="ECO:0000256" key="4">
    <source>
        <dbReference type="ARBA" id="ARBA00022500"/>
    </source>
</evidence>
<dbReference type="GO" id="GO:0006935">
    <property type="term" value="P:chemotaxis"/>
    <property type="evidence" value="ECO:0007669"/>
    <property type="project" value="UniProtKB-KW"/>
</dbReference>
<dbReference type="PROSITE" id="PS50111">
    <property type="entry name" value="CHEMOTAXIS_TRANSDUC_2"/>
    <property type="match status" value="1"/>
</dbReference>
<evidence type="ECO:0000256" key="10">
    <source>
        <dbReference type="ARBA" id="ARBA00029447"/>
    </source>
</evidence>
<keyword evidence="2" id="KW-1003">Cell membrane</keyword>
<dbReference type="CDD" id="cd11386">
    <property type="entry name" value="MCP_signal"/>
    <property type="match status" value="1"/>
</dbReference>
<keyword evidence="4" id="KW-0145">Chemotaxis</keyword>
<evidence type="ECO:0000256" key="12">
    <source>
        <dbReference type="SAM" id="Phobius"/>
    </source>
</evidence>
<dbReference type="NCBIfam" id="TIGR00229">
    <property type="entry name" value="sensory_box"/>
    <property type="match status" value="1"/>
</dbReference>
<evidence type="ECO:0000259" key="13">
    <source>
        <dbReference type="PROSITE" id="PS50111"/>
    </source>
</evidence>
<evidence type="ECO:0000256" key="11">
    <source>
        <dbReference type="PROSITE-ProRule" id="PRU00284"/>
    </source>
</evidence>
<evidence type="ECO:0000313" key="16">
    <source>
        <dbReference type="Proteomes" id="UP000252792"/>
    </source>
</evidence>
<dbReference type="PRINTS" id="PR00260">
    <property type="entry name" value="CHEMTRNSDUCR"/>
</dbReference>
<evidence type="ECO:0000256" key="2">
    <source>
        <dbReference type="ARBA" id="ARBA00022475"/>
    </source>
</evidence>
<keyword evidence="7 12" id="KW-1133">Transmembrane helix</keyword>
<evidence type="ECO:0000256" key="9">
    <source>
        <dbReference type="ARBA" id="ARBA00023224"/>
    </source>
</evidence>
<evidence type="ECO:0000256" key="3">
    <source>
        <dbReference type="ARBA" id="ARBA00022481"/>
    </source>
</evidence>
<name>A0A366JA46_9GAMM</name>
<dbReference type="FunFam" id="3.30.450.20:FF:000046">
    <property type="entry name" value="Aerotaxis sensor receptor"/>
    <property type="match status" value="1"/>
</dbReference>
<dbReference type="Pfam" id="PF00015">
    <property type="entry name" value="MCPsignal"/>
    <property type="match status" value="1"/>
</dbReference>
<evidence type="ECO:0000256" key="1">
    <source>
        <dbReference type="ARBA" id="ARBA00004429"/>
    </source>
</evidence>
<reference evidence="15 16" key="1">
    <citation type="submission" date="2018-06" db="EMBL/GenBank/DDBJ databases">
        <title>Genomic Encyclopedia of Type Strains, Phase III (KMG-III): the genomes of soil and plant-associated and newly described type strains.</title>
        <authorList>
            <person name="Whitman W."/>
        </authorList>
    </citation>
    <scope>NUCLEOTIDE SEQUENCE [LARGE SCALE GENOMIC DNA]</scope>
    <source>
        <strain evidence="15 16">CECT 7377</strain>
    </source>
</reference>
<comment type="subcellular location">
    <subcellularLocation>
        <location evidence="1">Cell inner membrane</location>
        <topology evidence="1">Multi-pass membrane protein</topology>
    </subcellularLocation>
</comment>
<evidence type="ECO:0000256" key="5">
    <source>
        <dbReference type="ARBA" id="ARBA00022519"/>
    </source>
</evidence>
<dbReference type="PROSITE" id="PS50112">
    <property type="entry name" value="PAS"/>
    <property type="match status" value="1"/>
</dbReference>
<dbReference type="OrthoDB" id="5675566at2"/>
<dbReference type="Pfam" id="PF08447">
    <property type="entry name" value="PAS_3"/>
    <property type="match status" value="1"/>
</dbReference>
<evidence type="ECO:0000256" key="7">
    <source>
        <dbReference type="ARBA" id="ARBA00022989"/>
    </source>
</evidence>
<evidence type="ECO:0000256" key="8">
    <source>
        <dbReference type="ARBA" id="ARBA00023136"/>
    </source>
</evidence>
<dbReference type="SMART" id="SM00283">
    <property type="entry name" value="MA"/>
    <property type="match status" value="1"/>
</dbReference>
<evidence type="ECO:0000256" key="6">
    <source>
        <dbReference type="ARBA" id="ARBA00022692"/>
    </source>
</evidence>
<accession>A0A366JA46</accession>
<gene>
    <name evidence="15" type="ORF">DFP80_105143</name>
</gene>
<organism evidence="15 16">
    <name type="scientific">Marinomonas rhizomae</name>
    <dbReference type="NCBI Taxonomy" id="491948"/>
    <lineage>
        <taxon>Bacteria</taxon>
        <taxon>Pseudomonadati</taxon>
        <taxon>Pseudomonadota</taxon>
        <taxon>Gammaproteobacteria</taxon>
        <taxon>Oceanospirillales</taxon>
        <taxon>Oceanospirillaceae</taxon>
        <taxon>Marinomonas</taxon>
    </lineage>
</organism>
<keyword evidence="9 11" id="KW-0807">Transducer</keyword>
<feature type="transmembrane region" description="Helical" evidence="12">
    <location>
        <begin position="145"/>
        <end position="165"/>
    </location>
</feature>
<dbReference type="InterPro" id="IPR035965">
    <property type="entry name" value="PAS-like_dom_sf"/>
</dbReference>
<feature type="domain" description="PAS" evidence="14">
    <location>
        <begin position="21"/>
        <end position="60"/>
    </location>
</feature>
<dbReference type="InterPro" id="IPR004089">
    <property type="entry name" value="MCPsignal_dom"/>
</dbReference>
<feature type="transmembrane region" description="Helical" evidence="12">
    <location>
        <begin position="171"/>
        <end position="187"/>
    </location>
</feature>
<comment type="caution">
    <text evidence="15">The sequence shown here is derived from an EMBL/GenBank/DDBJ whole genome shotgun (WGS) entry which is preliminary data.</text>
</comment>
<feature type="domain" description="Methyl-accepting transducer" evidence="13">
    <location>
        <begin position="247"/>
        <end position="483"/>
    </location>
</feature>
<dbReference type="InterPro" id="IPR013655">
    <property type="entry name" value="PAS_fold_3"/>
</dbReference>
<keyword evidence="16" id="KW-1185">Reference proteome</keyword>
<dbReference type="Gene3D" id="3.30.450.20">
    <property type="entry name" value="PAS domain"/>
    <property type="match status" value="1"/>
</dbReference>
<dbReference type="InterPro" id="IPR000014">
    <property type="entry name" value="PAS"/>
</dbReference>
<dbReference type="GO" id="GO:0005886">
    <property type="term" value="C:plasma membrane"/>
    <property type="evidence" value="ECO:0007669"/>
    <property type="project" value="UniProtKB-SubCell"/>
</dbReference>
<keyword evidence="8 12" id="KW-0472">Membrane</keyword>
<dbReference type="PANTHER" id="PTHR32089:SF74">
    <property type="entry name" value="METHYL-ACCEPTING CHEMOTAXIS PROTEIN AER"/>
    <property type="match status" value="1"/>
</dbReference>
<sequence length="518" mass="56855">MKRNLPVSSTERTFPEGVKLISVTDLKGKILDCNTAFVDVSGYNKKELIGQPHNLVRHPDMPSAAFDVMWTQLKAGFPWMGLVKNRCKNGDFYWVDAYVMPITENGHTVGYESVRICPKREDVKRAETVYRKINENKSSFNPSGLFNLEHILLVLSAVIIGLTVWLGSFESALFLFSFLLSVYVVVLKRQQGKFLGYLQHKLGKAAFKHPVATATYTRQSSTVGDISVGIKSLHSRLGTILTRIENGASEVEKEMKMSYSSISSAKVKIQHQQEETDLIATSMTEMSSTISEVSQNIAETAEYASKASDITQHAAIAGNDARLSIETLNATVMSIGESVNHVAALADKISTSSNLIDQIAEQTNLLALNAAIEAARAGEYGRGFAVVADEVRHLASKTQSLTQEIDKAIEDLLKGVKATSKVAEEGVIMSKESLSKVAVEDELVKEVNLVVGEIAARSLQMAAATQQQSIVIEETSHQVHKIAKLGHENTQKMESTEASLLRSTESTKALYELVKRFK</sequence>
<evidence type="ECO:0000313" key="15">
    <source>
        <dbReference type="EMBL" id="RBP83823.1"/>
    </source>
</evidence>
<keyword evidence="5" id="KW-0997">Cell inner membrane</keyword>
<dbReference type="EMBL" id="QNSE01000005">
    <property type="protein sequence ID" value="RBP83823.1"/>
    <property type="molecule type" value="Genomic_DNA"/>
</dbReference>
<dbReference type="Proteomes" id="UP000252792">
    <property type="component" value="Unassembled WGS sequence"/>
</dbReference>
<proteinExistence type="inferred from homology"/>
<dbReference type="SUPFAM" id="SSF58104">
    <property type="entry name" value="Methyl-accepting chemotaxis protein (MCP) signaling domain"/>
    <property type="match status" value="1"/>
</dbReference>
<dbReference type="SUPFAM" id="SSF55785">
    <property type="entry name" value="PYP-like sensor domain (PAS domain)"/>
    <property type="match status" value="1"/>
</dbReference>
<keyword evidence="6 12" id="KW-0812">Transmembrane</keyword>
<dbReference type="RefSeq" id="WP_113916184.1">
    <property type="nucleotide sequence ID" value="NZ_QNSE01000005.1"/>
</dbReference>
<keyword evidence="3" id="KW-0488">Methylation</keyword>